<dbReference type="Proteomes" id="UP001143347">
    <property type="component" value="Unassembled WGS sequence"/>
</dbReference>
<proteinExistence type="predicted"/>
<reference evidence="3" key="1">
    <citation type="submission" date="2022-10" db="EMBL/GenBank/DDBJ databases">
        <title>WGS of marine actinomycetes from Thailand.</title>
        <authorList>
            <person name="Thawai C."/>
        </authorList>
    </citation>
    <scope>NUCLEOTIDE SEQUENCE</scope>
    <source>
        <strain evidence="3">SW21</strain>
    </source>
</reference>
<evidence type="ECO:0000313" key="3">
    <source>
        <dbReference type="EMBL" id="MCX2967212.1"/>
    </source>
</evidence>
<dbReference type="EMBL" id="JAPKFM010000052">
    <property type="protein sequence ID" value="MCX2967212.1"/>
    <property type="molecule type" value="Genomic_DNA"/>
</dbReference>
<feature type="non-terminal residue" evidence="3">
    <location>
        <position position="1"/>
    </location>
</feature>
<keyword evidence="2" id="KW-1133">Transmembrane helix</keyword>
<dbReference type="RefSeq" id="WP_266063917.1">
    <property type="nucleotide sequence ID" value="NZ_JAPKFM010000052.1"/>
</dbReference>
<protein>
    <submittedName>
        <fullName evidence="3">Pentapeptide repeat-containing protein</fullName>
    </submittedName>
</protein>
<accession>A0A9X3I6U2</accession>
<keyword evidence="2" id="KW-0472">Membrane</keyword>
<keyword evidence="2" id="KW-0812">Transmembrane</keyword>
<dbReference type="AlphaFoldDB" id="A0A9X3I6U2"/>
<organism evidence="3 4">
    <name type="scientific">Gordonia aquimaris</name>
    <dbReference type="NCBI Taxonomy" id="2984863"/>
    <lineage>
        <taxon>Bacteria</taxon>
        <taxon>Bacillati</taxon>
        <taxon>Actinomycetota</taxon>
        <taxon>Actinomycetes</taxon>
        <taxon>Mycobacteriales</taxon>
        <taxon>Gordoniaceae</taxon>
        <taxon>Gordonia</taxon>
    </lineage>
</organism>
<feature type="transmembrane region" description="Helical" evidence="2">
    <location>
        <begin position="427"/>
        <end position="444"/>
    </location>
</feature>
<gene>
    <name evidence="3" type="ORF">OSB52_24390</name>
</gene>
<evidence type="ECO:0000256" key="2">
    <source>
        <dbReference type="SAM" id="Phobius"/>
    </source>
</evidence>
<evidence type="ECO:0000313" key="4">
    <source>
        <dbReference type="Proteomes" id="UP001143347"/>
    </source>
</evidence>
<evidence type="ECO:0000256" key="1">
    <source>
        <dbReference type="SAM" id="MobiDB-lite"/>
    </source>
</evidence>
<feature type="region of interest" description="Disordered" evidence="1">
    <location>
        <begin position="257"/>
        <end position="276"/>
    </location>
</feature>
<comment type="caution">
    <text evidence="3">The sequence shown here is derived from an EMBL/GenBank/DDBJ whole genome shotgun (WGS) entry which is preliminary data.</text>
</comment>
<sequence>NARFDKATFTGNARFDKATFTGNAGFGESRWRTLDWSGSRWETTSVITTGLAAERIVLDRVVFEEPVQLELAAASIIMKRTRAAERLHLVVAGAEVDLEDADLPKGSLIEAAPISVPTNDGKGSVPGSGSWVPIPKLRNEHGVIDAPDGMMLHQWLGHVHALLRLDRDLSAALTHAPRASVTSLQRAHIAGTTLSGMDLRACTFTSADGLDELVITGDDILTNNHGERDETRAWPAYGRKWWRTGRRVLHDELTLRTSHATTETSGEPATTPTAPLTHRNVSATYRSLRKALEDSKDEPGAADFYYGEMEMRRLAAKPMSVERWLLTVYWLISGYGLRAWRALAGLVVVIAVAGWCFTKDAWAARTTTKTPTSVNLDTGAITSTAPPPEGLSLARAWLFATQETVALFRPAGLSGVTLASVGHIVDLAVRILGPVLLALAVLAIRNRTKR</sequence>
<name>A0A9X3I6U2_9ACTN</name>
<keyword evidence="4" id="KW-1185">Reference proteome</keyword>